<dbReference type="GO" id="GO:0003676">
    <property type="term" value="F:nucleic acid binding"/>
    <property type="evidence" value="ECO:0007669"/>
    <property type="project" value="InterPro"/>
</dbReference>
<protein>
    <recommendedName>
        <fullName evidence="2">DUF4365 domain-containing protein</fullName>
    </recommendedName>
</protein>
<proteinExistence type="predicted"/>
<dbReference type="InterPro" id="IPR011856">
    <property type="entry name" value="tRNA_endonuc-like_dom_sf"/>
</dbReference>
<accession>A0A3B0QV59</accession>
<evidence type="ECO:0000313" key="1">
    <source>
        <dbReference type="EMBL" id="VAV83969.1"/>
    </source>
</evidence>
<dbReference type="EMBL" id="UOEA01000058">
    <property type="protein sequence ID" value="VAV83969.1"/>
    <property type="molecule type" value="Genomic_DNA"/>
</dbReference>
<organism evidence="1">
    <name type="scientific">hydrothermal vent metagenome</name>
    <dbReference type="NCBI Taxonomy" id="652676"/>
    <lineage>
        <taxon>unclassified sequences</taxon>
        <taxon>metagenomes</taxon>
        <taxon>ecological metagenomes</taxon>
    </lineage>
</organism>
<dbReference type="Gene3D" id="3.40.1350.10">
    <property type="match status" value="1"/>
</dbReference>
<evidence type="ECO:0008006" key="2">
    <source>
        <dbReference type="Google" id="ProtNLM"/>
    </source>
</evidence>
<name>A0A3B0QV59_9ZZZZ</name>
<sequence>MRRYNWSRLNNQQVGTYTEYFVKMELTMYGLQVYTTEVDDRGVDFVARHEDGPFIEIQVKSLRSSCSYVFMHKDKFMLNKRLYLAFGLLLEGKPPELYLIPSVVWESPNKPFVSHDYENRKSKPEWGLNISKKNMPLLEPYRFDKTIQSLCK</sequence>
<gene>
    <name evidence="1" type="ORF">MNBD_DELTA01-1542</name>
</gene>
<reference evidence="1" key="1">
    <citation type="submission" date="2018-06" db="EMBL/GenBank/DDBJ databases">
        <authorList>
            <person name="Zhirakovskaya E."/>
        </authorList>
    </citation>
    <scope>NUCLEOTIDE SEQUENCE</scope>
</reference>
<dbReference type="AlphaFoldDB" id="A0A3B0QV59"/>